<dbReference type="RefSeq" id="WP_204078339.1">
    <property type="nucleotide sequence ID" value="NZ_BOOP01000048.1"/>
</dbReference>
<evidence type="ECO:0008006" key="3">
    <source>
        <dbReference type="Google" id="ProtNLM"/>
    </source>
</evidence>
<evidence type="ECO:0000313" key="2">
    <source>
        <dbReference type="Proteomes" id="UP000622547"/>
    </source>
</evidence>
<reference evidence="1 2" key="1">
    <citation type="submission" date="2021-01" db="EMBL/GenBank/DDBJ databases">
        <title>Whole genome shotgun sequence of Planotetraspora phitsanulokensis NBRC 104273.</title>
        <authorList>
            <person name="Komaki H."/>
            <person name="Tamura T."/>
        </authorList>
    </citation>
    <scope>NUCLEOTIDE SEQUENCE [LARGE SCALE GENOMIC DNA]</scope>
    <source>
        <strain evidence="1 2">NBRC 104273</strain>
    </source>
</reference>
<dbReference type="Gene3D" id="3.40.50.150">
    <property type="entry name" value="Vaccinia Virus protein VP39"/>
    <property type="match status" value="1"/>
</dbReference>
<name>A0A8J3UFV0_9ACTN</name>
<dbReference type="SUPFAM" id="SSF53335">
    <property type="entry name" value="S-adenosyl-L-methionine-dependent methyltransferases"/>
    <property type="match status" value="1"/>
</dbReference>
<proteinExistence type="predicted"/>
<gene>
    <name evidence="1" type="ORF">Pph01_79300</name>
</gene>
<dbReference type="AlphaFoldDB" id="A0A8J3UFV0"/>
<organism evidence="1 2">
    <name type="scientific">Planotetraspora phitsanulokensis</name>
    <dbReference type="NCBI Taxonomy" id="575192"/>
    <lineage>
        <taxon>Bacteria</taxon>
        <taxon>Bacillati</taxon>
        <taxon>Actinomycetota</taxon>
        <taxon>Actinomycetes</taxon>
        <taxon>Streptosporangiales</taxon>
        <taxon>Streptosporangiaceae</taxon>
        <taxon>Planotetraspora</taxon>
    </lineage>
</organism>
<dbReference type="EMBL" id="BOOP01000048">
    <property type="protein sequence ID" value="GII42927.1"/>
    <property type="molecule type" value="Genomic_DNA"/>
</dbReference>
<comment type="caution">
    <text evidence="1">The sequence shown here is derived from an EMBL/GenBank/DDBJ whole genome shotgun (WGS) entry which is preliminary data.</text>
</comment>
<sequence length="236" mass="26219">MTRRLLLDGFCGVGGATRGYQRAGFYVVGVDNRPQPRYCGDEFVQADAVEFIAEYGADFDAIHVSPPCLAYTTLTTGTNKGREYPDLIGLVREVLVDIGRPWVMENVPSAPIRRDLMLCGVMFPELAVLRHRWFEFGEGLRVEQPPHPNRHPGRVAGFRHGTWHQGPYVAVYGKGGGKGPVPLWQKAMGIDWTSVRREIAQAIPPAYTEYIGRAVLAQLPAAASPHHIQGGETRWR</sequence>
<dbReference type="Proteomes" id="UP000622547">
    <property type="component" value="Unassembled WGS sequence"/>
</dbReference>
<dbReference type="InterPro" id="IPR029063">
    <property type="entry name" value="SAM-dependent_MTases_sf"/>
</dbReference>
<evidence type="ECO:0000313" key="1">
    <source>
        <dbReference type="EMBL" id="GII42927.1"/>
    </source>
</evidence>
<protein>
    <recommendedName>
        <fullName evidence="3">DNA methylase</fullName>
    </recommendedName>
</protein>
<accession>A0A8J3UFV0</accession>
<keyword evidence="2" id="KW-1185">Reference proteome</keyword>